<comment type="caution">
    <text evidence="3">The sequence shown here is derived from an EMBL/GenBank/DDBJ whole genome shotgun (WGS) entry which is preliminary data.</text>
</comment>
<keyword evidence="1" id="KW-0808">Transferase</keyword>
<keyword evidence="2" id="KW-0677">Repeat</keyword>
<evidence type="ECO:0000256" key="1">
    <source>
        <dbReference type="ARBA" id="ARBA00022679"/>
    </source>
</evidence>
<organism evidence="3 4">
    <name type="scientific">Bacillus cereus</name>
    <dbReference type="NCBI Taxonomy" id="1396"/>
    <lineage>
        <taxon>Bacteria</taxon>
        <taxon>Bacillati</taxon>
        <taxon>Bacillota</taxon>
        <taxon>Bacilli</taxon>
        <taxon>Bacillales</taxon>
        <taxon>Bacillaceae</taxon>
        <taxon>Bacillus</taxon>
        <taxon>Bacillus cereus group</taxon>
    </lineage>
</organism>
<dbReference type="RefSeq" id="WP_098763318.1">
    <property type="nucleotide sequence ID" value="NZ_NUIL01000003.1"/>
</dbReference>
<dbReference type="EMBL" id="NUIL01000003">
    <property type="protein sequence ID" value="PGO33247.1"/>
    <property type="molecule type" value="Genomic_DNA"/>
</dbReference>
<dbReference type="Proteomes" id="UP000223777">
    <property type="component" value="Unassembled WGS sequence"/>
</dbReference>
<dbReference type="AlphaFoldDB" id="A0A2B9QEC0"/>
<protein>
    <submittedName>
        <fullName evidence="3">Carbonate dehydratase</fullName>
    </submittedName>
</protein>
<gene>
    <name evidence="3" type="ORF">CN984_03910</name>
</gene>
<dbReference type="GO" id="GO:0016740">
    <property type="term" value="F:transferase activity"/>
    <property type="evidence" value="ECO:0007669"/>
    <property type="project" value="UniProtKB-KW"/>
</dbReference>
<sequence>MVKRNCRSNHPSFAPFISPNPITSFNPIQRYPKIDKTAFISPFCSVIGDVRIKDNVYVAPNVSIRADEGTPFYISSNTNLQDGVILHGLLNKFVSVDDKKYSIYIGKKVSVAHGALIHGPCYIGNKVFVGFKAIVYNAIIGEGSVISYNAAVTNGVRVAANRFVPPGANIDTQEKADALIRVPKDEEEFAREVQRVNQEFPAAYNLLFGSHRCSCGMPYNH</sequence>
<dbReference type="Gene3D" id="2.160.10.10">
    <property type="entry name" value="Hexapeptide repeat proteins"/>
    <property type="match status" value="1"/>
</dbReference>
<dbReference type="InterPro" id="IPR011004">
    <property type="entry name" value="Trimer_LpxA-like_sf"/>
</dbReference>
<dbReference type="SUPFAM" id="SSF51161">
    <property type="entry name" value="Trimeric LpxA-like enzymes"/>
    <property type="match status" value="1"/>
</dbReference>
<accession>A0A2B9QEC0</accession>
<dbReference type="PROSITE" id="PS00101">
    <property type="entry name" value="HEXAPEP_TRANSFERASES"/>
    <property type="match status" value="1"/>
</dbReference>
<reference evidence="3 4" key="1">
    <citation type="submission" date="2017-09" db="EMBL/GenBank/DDBJ databases">
        <title>Large-scale bioinformatics analysis of Bacillus genomes uncovers conserved roles of natural products in bacterial physiology.</title>
        <authorList>
            <consortium name="Agbiome Team Llc"/>
            <person name="Bleich R.M."/>
            <person name="Grubbs K.J."/>
            <person name="Santa Maria K.C."/>
            <person name="Allen S.E."/>
            <person name="Farag S."/>
            <person name="Shank E.A."/>
            <person name="Bowers A."/>
        </authorList>
    </citation>
    <scope>NUCLEOTIDE SEQUENCE [LARGE SCALE GENOMIC DNA]</scope>
    <source>
        <strain evidence="3 4">AFS050027</strain>
    </source>
</reference>
<dbReference type="InterPro" id="IPR052265">
    <property type="entry name" value="Gamma-CA"/>
</dbReference>
<evidence type="ECO:0000313" key="3">
    <source>
        <dbReference type="EMBL" id="PGO33247.1"/>
    </source>
</evidence>
<name>A0A2B9QEC0_BACCE</name>
<evidence type="ECO:0000313" key="4">
    <source>
        <dbReference type="Proteomes" id="UP000223777"/>
    </source>
</evidence>
<dbReference type="InterPro" id="IPR018357">
    <property type="entry name" value="Hexapep_transf_CS"/>
</dbReference>
<evidence type="ECO:0000256" key="2">
    <source>
        <dbReference type="ARBA" id="ARBA00022737"/>
    </source>
</evidence>
<proteinExistence type="predicted"/>
<dbReference type="PANTHER" id="PTHR43360">
    <property type="entry name" value="CARBON DIOXIDE CONCENTRATING MECHANISM PROTEIN CCMM"/>
    <property type="match status" value="1"/>
</dbReference>
<dbReference type="PANTHER" id="PTHR43360:SF1">
    <property type="entry name" value="CARBOXYSOME ASSEMBLY PROTEIN CCMM"/>
    <property type="match status" value="1"/>
</dbReference>